<dbReference type="SUPFAM" id="SSF56091">
    <property type="entry name" value="DNA ligase/mRNA capping enzyme, catalytic domain"/>
    <property type="match status" value="1"/>
</dbReference>
<evidence type="ECO:0000313" key="18">
    <source>
        <dbReference type="EMBL" id="RSH83195.1"/>
    </source>
</evidence>
<evidence type="ECO:0000256" key="1">
    <source>
        <dbReference type="ARBA" id="ARBA00004123"/>
    </source>
</evidence>
<dbReference type="GO" id="GO:0006310">
    <property type="term" value="P:DNA recombination"/>
    <property type="evidence" value="ECO:0007669"/>
    <property type="project" value="InterPro"/>
</dbReference>
<comment type="similarity">
    <text evidence="2">Belongs to the eukaryotic GTase family.</text>
</comment>
<sequence>MFNCYEKYGQVYGHSFTPCRNWPDDPECNAMLLPVPLTPDIYRVMSCDRCIKTSSICNLPGIRVRLTENGNAVRINIDRKDVNPDGSPVIVQTVPRSPPSIKVIRRKPVPNRGFVEVPGSPTSTEFSSGLLSYTQSSTGTFLKPGRVVIRADVHNKLSELAPPTPPITPARTPPITPTRTRPTVTTGFSNPISPFPGGASPSWFKPSSTPLNDSPGHQYTRARMSVPKFVEPDSLVEILIPPGEESEQYSKYHKRSRSLDPDHPVTPSTTPRRHLLAPSTDTALYTSYTLPTHHQPTREPPQLVPFIRVPGSAMPNTPIPDIPGVLLEDPETRHHLNQHVAGLCGLQGEKFPGSQPVSFSSGSLDLLEKKDFWVCEKSDGVRVLLFVVMNGMSGNQECWLIDRKQRYFFQDGLHFTHWERVDDPLTDTVLDGELVIDIDPRTGVETLRYYAFDCLVLNGENVMKKPIVKRFARLRDWVIKPLKKALQRFPEWKEQMPFEVVAKDQELSYHISQVLNVHVPKLQHGHDGLIFTCAESEYLPGTDDKILKWKPPSENSIDFRIELRFPPLPNDPEECDWFAKPAFLLNQWAGGDRYEYFDEMEIDDDEWEQMKESGEEYDNRVAEVCWDMDRQAWRMLRFRDDKPHGNHKSIVVKILQSIEDGVEIDAVLSRETSIRNAWKQREMDRRAGPPPAAQQRRPAPPQQQHSSSGSKMQAGGPSQGVMVGLKR</sequence>
<evidence type="ECO:0000259" key="17">
    <source>
        <dbReference type="PROSITE" id="PS50160"/>
    </source>
</evidence>
<organism evidence="18 19">
    <name type="scientific">Apiotrichum porosum</name>
    <dbReference type="NCBI Taxonomy" id="105984"/>
    <lineage>
        <taxon>Eukaryota</taxon>
        <taxon>Fungi</taxon>
        <taxon>Dikarya</taxon>
        <taxon>Basidiomycota</taxon>
        <taxon>Agaricomycotina</taxon>
        <taxon>Tremellomycetes</taxon>
        <taxon>Trichosporonales</taxon>
        <taxon>Trichosporonaceae</taxon>
        <taxon>Apiotrichum</taxon>
    </lineage>
</organism>
<dbReference type="PANTHER" id="PTHR10367:SF17">
    <property type="entry name" value="MRNA-CAPPING ENZYME"/>
    <property type="match status" value="1"/>
</dbReference>
<evidence type="ECO:0000256" key="3">
    <source>
        <dbReference type="ARBA" id="ARBA00012475"/>
    </source>
</evidence>
<dbReference type="STRING" id="105984.A0A427XWU8"/>
<dbReference type="InterPro" id="IPR012340">
    <property type="entry name" value="NA-bd_OB-fold"/>
</dbReference>
<dbReference type="InterPro" id="IPR012310">
    <property type="entry name" value="DNA_ligase_ATP-dep_cent"/>
</dbReference>
<dbReference type="PROSITE" id="PS50160">
    <property type="entry name" value="DNA_LIGASE_A3"/>
    <property type="match status" value="1"/>
</dbReference>
<evidence type="ECO:0000256" key="10">
    <source>
        <dbReference type="ARBA" id="ARBA00023134"/>
    </source>
</evidence>
<evidence type="ECO:0000256" key="16">
    <source>
        <dbReference type="SAM" id="MobiDB-lite"/>
    </source>
</evidence>
<evidence type="ECO:0000256" key="8">
    <source>
        <dbReference type="ARBA" id="ARBA00022741"/>
    </source>
</evidence>
<evidence type="ECO:0000256" key="6">
    <source>
        <dbReference type="ARBA" id="ARBA00022679"/>
    </source>
</evidence>
<dbReference type="InterPro" id="IPR001339">
    <property type="entry name" value="mRNA_cap_enzyme_adenylation"/>
</dbReference>
<dbReference type="Gene3D" id="3.30.470.30">
    <property type="entry name" value="DNA ligase/mRNA capping enzyme"/>
    <property type="match status" value="1"/>
</dbReference>
<evidence type="ECO:0000256" key="7">
    <source>
        <dbReference type="ARBA" id="ARBA00022695"/>
    </source>
</evidence>
<evidence type="ECO:0000256" key="12">
    <source>
        <dbReference type="ARBA" id="ARBA00029909"/>
    </source>
</evidence>
<feature type="domain" description="ATP-dependent DNA ligase family profile" evidence="17">
    <location>
        <begin position="449"/>
        <end position="549"/>
    </location>
</feature>
<comment type="subunit">
    <text evidence="15">Heterodimer. The mRNA-capping enzyme is composed of two separate chains alpha and beta, respectively a mRNA guanylyltransferase and an mRNA 5'-triphosphate monophosphatase.</text>
</comment>
<comment type="catalytic activity">
    <reaction evidence="14">
        <text>a 5'-end diphospho-ribonucleoside in mRNA + GTP + H(+) = a 5'-end (5'-triphosphoguanosine)-ribonucleoside in mRNA + diphosphate</text>
        <dbReference type="Rhea" id="RHEA:67012"/>
        <dbReference type="Rhea" id="RHEA-COMP:17165"/>
        <dbReference type="Rhea" id="RHEA-COMP:17166"/>
        <dbReference type="ChEBI" id="CHEBI:15378"/>
        <dbReference type="ChEBI" id="CHEBI:33019"/>
        <dbReference type="ChEBI" id="CHEBI:37565"/>
        <dbReference type="ChEBI" id="CHEBI:167616"/>
        <dbReference type="ChEBI" id="CHEBI:167617"/>
        <dbReference type="EC" id="2.7.7.50"/>
    </reaction>
    <physiologicalReaction direction="left-to-right" evidence="14">
        <dbReference type="Rhea" id="RHEA:67013"/>
    </physiologicalReaction>
</comment>
<dbReference type="GeneID" id="39591399"/>
<keyword evidence="11" id="KW-0539">Nucleus</keyword>
<keyword evidence="8" id="KW-0547">Nucleotide-binding</keyword>
<dbReference type="GO" id="GO:0003910">
    <property type="term" value="F:DNA ligase (ATP) activity"/>
    <property type="evidence" value="ECO:0007669"/>
    <property type="project" value="InterPro"/>
</dbReference>
<keyword evidence="5" id="KW-0507">mRNA processing</keyword>
<keyword evidence="10" id="KW-0342">GTP-binding</keyword>
<dbReference type="Proteomes" id="UP000279236">
    <property type="component" value="Unassembled WGS sequence"/>
</dbReference>
<evidence type="ECO:0000313" key="19">
    <source>
        <dbReference type="Proteomes" id="UP000279236"/>
    </source>
</evidence>
<dbReference type="Gene3D" id="2.40.50.140">
    <property type="entry name" value="Nucleic acid-binding proteins"/>
    <property type="match status" value="1"/>
</dbReference>
<proteinExistence type="inferred from homology"/>
<feature type="region of interest" description="Disordered" evidence="16">
    <location>
        <begin position="246"/>
        <end position="275"/>
    </location>
</feature>
<dbReference type="GO" id="GO:0006281">
    <property type="term" value="P:DNA repair"/>
    <property type="evidence" value="ECO:0007669"/>
    <property type="project" value="InterPro"/>
</dbReference>
<keyword evidence="19" id="KW-1185">Reference proteome</keyword>
<feature type="compositionally biased region" description="Polar residues" evidence="16">
    <location>
        <begin position="205"/>
        <end position="217"/>
    </location>
</feature>
<dbReference type="OrthoDB" id="200924at2759"/>
<evidence type="ECO:0000256" key="15">
    <source>
        <dbReference type="ARBA" id="ARBA00047082"/>
    </source>
</evidence>
<dbReference type="FunFam" id="3.30.470.30:FF:000011">
    <property type="entry name" value="mRNA-capping enzyme subunit alpha"/>
    <property type="match status" value="1"/>
</dbReference>
<dbReference type="RefSeq" id="XP_028477147.1">
    <property type="nucleotide sequence ID" value="XM_028622255.1"/>
</dbReference>
<evidence type="ECO:0000256" key="14">
    <source>
        <dbReference type="ARBA" id="ARBA00044624"/>
    </source>
</evidence>
<keyword evidence="7" id="KW-0548">Nucleotidyltransferase</keyword>
<dbReference type="GO" id="GO:0004484">
    <property type="term" value="F:mRNA guanylyltransferase activity"/>
    <property type="evidence" value="ECO:0007669"/>
    <property type="project" value="UniProtKB-EC"/>
</dbReference>
<dbReference type="GO" id="GO:0005634">
    <property type="term" value="C:nucleus"/>
    <property type="evidence" value="ECO:0007669"/>
    <property type="project" value="UniProtKB-SubCell"/>
</dbReference>
<dbReference type="GO" id="GO:0006370">
    <property type="term" value="P:7-methylguanosine mRNA capping"/>
    <property type="evidence" value="ECO:0007669"/>
    <property type="project" value="UniProtKB-KW"/>
</dbReference>
<dbReference type="SUPFAM" id="SSF50249">
    <property type="entry name" value="Nucleic acid-binding proteins"/>
    <property type="match status" value="1"/>
</dbReference>
<comment type="caution">
    <text evidence="18">The sequence shown here is derived from an EMBL/GenBank/DDBJ whole genome shotgun (WGS) entry which is preliminary data.</text>
</comment>
<dbReference type="CDD" id="cd07895">
    <property type="entry name" value="Adenylation_mRNA_capping"/>
    <property type="match status" value="1"/>
</dbReference>
<dbReference type="GO" id="GO:0005525">
    <property type="term" value="F:GTP binding"/>
    <property type="evidence" value="ECO:0007669"/>
    <property type="project" value="UniProtKB-KW"/>
</dbReference>
<evidence type="ECO:0000256" key="2">
    <source>
        <dbReference type="ARBA" id="ARBA00010237"/>
    </source>
</evidence>
<dbReference type="GO" id="GO:0005524">
    <property type="term" value="F:ATP binding"/>
    <property type="evidence" value="ECO:0007669"/>
    <property type="project" value="InterPro"/>
</dbReference>
<dbReference type="Pfam" id="PF03919">
    <property type="entry name" value="mRNA_cap_C"/>
    <property type="match status" value="1"/>
</dbReference>
<name>A0A427XWU8_9TREE</name>
<feature type="region of interest" description="Disordered" evidence="16">
    <location>
        <begin position="678"/>
        <end position="727"/>
    </location>
</feature>
<feature type="region of interest" description="Disordered" evidence="16">
    <location>
        <begin position="159"/>
        <end position="219"/>
    </location>
</feature>
<comment type="subcellular location">
    <subcellularLocation>
        <location evidence="1">Nucleus</location>
    </subcellularLocation>
</comment>
<protein>
    <recommendedName>
        <fullName evidence="4">mRNA-capping enzyme subunit alpha</fullName>
        <ecNumber evidence="3">2.7.7.50</ecNumber>
    </recommendedName>
    <alternativeName>
        <fullName evidence="12">GTP--RNA guanylyltransferase</fullName>
    </alternativeName>
    <alternativeName>
        <fullName evidence="13">mRNA guanylyltransferase</fullName>
    </alternativeName>
</protein>
<evidence type="ECO:0000256" key="11">
    <source>
        <dbReference type="ARBA" id="ARBA00023242"/>
    </source>
</evidence>
<keyword evidence="9" id="KW-0506">mRNA capping</keyword>
<dbReference type="PANTHER" id="PTHR10367">
    <property type="entry name" value="MRNA-CAPPING ENZYME"/>
    <property type="match status" value="1"/>
</dbReference>
<gene>
    <name evidence="18" type="primary">CEG1</name>
    <name evidence="18" type="ORF">EHS24_006856</name>
</gene>
<feature type="compositionally biased region" description="Low complexity" evidence="16">
    <location>
        <begin position="177"/>
        <end position="186"/>
    </location>
</feature>
<keyword evidence="6" id="KW-0808">Transferase</keyword>
<reference evidence="18 19" key="1">
    <citation type="submission" date="2018-11" db="EMBL/GenBank/DDBJ databases">
        <title>Genome sequence of Apiotrichum porosum DSM 27194.</title>
        <authorList>
            <person name="Aliyu H."/>
            <person name="Gorte O."/>
            <person name="Ochsenreither K."/>
        </authorList>
    </citation>
    <scope>NUCLEOTIDE SEQUENCE [LARGE SCALE GENOMIC DNA]</scope>
    <source>
        <strain evidence="18 19">DSM 27194</strain>
    </source>
</reference>
<dbReference type="EMBL" id="RSCE01000004">
    <property type="protein sequence ID" value="RSH83195.1"/>
    <property type="molecule type" value="Genomic_DNA"/>
</dbReference>
<accession>A0A427XWU8</accession>
<evidence type="ECO:0000256" key="13">
    <source>
        <dbReference type="ARBA" id="ARBA00030702"/>
    </source>
</evidence>
<dbReference type="EC" id="2.7.7.50" evidence="3"/>
<dbReference type="AlphaFoldDB" id="A0A427XWU8"/>
<dbReference type="Pfam" id="PF01331">
    <property type="entry name" value="mRNA_cap_enzyme"/>
    <property type="match status" value="1"/>
</dbReference>
<evidence type="ECO:0000256" key="4">
    <source>
        <dbReference type="ARBA" id="ARBA00019171"/>
    </source>
</evidence>
<feature type="compositionally biased region" description="Pro residues" evidence="16">
    <location>
        <begin position="162"/>
        <end position="176"/>
    </location>
</feature>
<dbReference type="InterPro" id="IPR013846">
    <property type="entry name" value="mRNA_cap_enzyme_C"/>
</dbReference>
<evidence type="ECO:0000256" key="9">
    <source>
        <dbReference type="ARBA" id="ARBA00023042"/>
    </source>
</evidence>
<evidence type="ECO:0000256" key="5">
    <source>
        <dbReference type="ARBA" id="ARBA00022664"/>
    </source>
</evidence>
<dbReference type="InterPro" id="IPR051029">
    <property type="entry name" value="mRNA_Capping_Enz/RNA_Phosphat"/>
</dbReference>